<dbReference type="RefSeq" id="WP_189106847.1">
    <property type="nucleotide sequence ID" value="NZ_BMMV01000005.1"/>
</dbReference>
<dbReference type="Gene3D" id="3.40.50.300">
    <property type="entry name" value="P-loop containing nucleotide triphosphate hydrolases"/>
    <property type="match status" value="1"/>
</dbReference>
<accession>A0ABQ2E515</accession>
<name>A0ABQ2E515_9ACTN</name>
<dbReference type="InterPro" id="IPR027417">
    <property type="entry name" value="P-loop_NTPase"/>
</dbReference>
<dbReference type="Proteomes" id="UP000660265">
    <property type="component" value="Unassembled WGS sequence"/>
</dbReference>
<gene>
    <name evidence="1" type="ORF">GCM10011583_18190</name>
</gene>
<comment type="caution">
    <text evidence="1">The sequence shown here is derived from an EMBL/GenBank/DDBJ whole genome shotgun (WGS) entry which is preliminary data.</text>
</comment>
<evidence type="ECO:0000313" key="2">
    <source>
        <dbReference type="Proteomes" id="UP000660265"/>
    </source>
</evidence>
<evidence type="ECO:0000313" key="1">
    <source>
        <dbReference type="EMBL" id="GGJ86941.1"/>
    </source>
</evidence>
<keyword evidence="2" id="KW-1185">Reference proteome</keyword>
<dbReference type="EMBL" id="BMMV01000005">
    <property type="protein sequence ID" value="GGJ86941.1"/>
    <property type="molecule type" value="Genomic_DNA"/>
</dbReference>
<organism evidence="1 2">
    <name type="scientific">Streptomyces camponoticapitis</name>
    <dbReference type="NCBI Taxonomy" id="1616125"/>
    <lineage>
        <taxon>Bacteria</taxon>
        <taxon>Bacillati</taxon>
        <taxon>Actinomycetota</taxon>
        <taxon>Actinomycetes</taxon>
        <taxon>Kitasatosporales</taxon>
        <taxon>Streptomycetaceae</taxon>
        <taxon>Streptomyces</taxon>
    </lineage>
</organism>
<evidence type="ECO:0008006" key="3">
    <source>
        <dbReference type="Google" id="ProtNLM"/>
    </source>
</evidence>
<protein>
    <recommendedName>
        <fullName evidence="3">FtsK domain-containing protein</fullName>
    </recommendedName>
</protein>
<proteinExistence type="predicted"/>
<dbReference type="SUPFAM" id="SSF52540">
    <property type="entry name" value="P-loop containing nucleoside triphosphate hydrolases"/>
    <property type="match status" value="1"/>
</dbReference>
<sequence>MSTETEPQTFPADWDFTKVIKGQIVEPEPAAEEVDDIAPGMVETVPARTPVLRQTASAAMVVASVTGKAAGLTARTVFPPIKWFAVGAAATSVLGWRYVRAHDHQEVLGGMSTGADWGKVERTRKSRWKILGWSAGAVAALDLAGWWALVKYGELAALDWSWAVMPGVEALAAGTLLTAYGRYRVQNPGIGPGQMLADEDQDDGEEPYPLSWCTNGEQVIECIERALAHERIATRRVQILGHRPWGWEVDIDLKGSTPGKVNAAADQLDAHFDIAKGGTLIEPDPSRSAHIVLRLVTADPFANMPRPAVHAPNSLSVKDVAVRGRSMDGGPLELRLRGMSMLVIGKSGSAKTKGALRCIAETITACRDAIAIEMDPVKGGLREFEGVMAAPPIRGGKACTEWLSHLVAIASARNDVKHRLNMGDLWEPSRDHPAIYAIVDEFIYLPKEAKALAIELLRIGRETGSYLIFAAQEGTEDSLGDAIADSVTYRVMLASRAEDIRLVLGTGAAAAGYRPDRLQPAVDDERVYDAGKCFIRGPGYDRPILWKWDRISRDQIMEAVADRKTAGRPWFDQDSLAAANLLHVITRSGTADTVSLSDRLDALASQGGIDDARLVAVLMREFELGGHTFLPTSEVLLPALHGAGETDMDANKLAQLLKAHAPGAAAGKGKWLDTPQARGWHRATVEQAAAGLIDPSTARLSAA</sequence>
<reference evidence="2" key="1">
    <citation type="journal article" date="2019" name="Int. J. Syst. Evol. Microbiol.">
        <title>The Global Catalogue of Microorganisms (GCM) 10K type strain sequencing project: providing services to taxonomists for standard genome sequencing and annotation.</title>
        <authorList>
            <consortium name="The Broad Institute Genomics Platform"/>
            <consortium name="The Broad Institute Genome Sequencing Center for Infectious Disease"/>
            <person name="Wu L."/>
            <person name="Ma J."/>
        </authorList>
    </citation>
    <scope>NUCLEOTIDE SEQUENCE [LARGE SCALE GENOMIC DNA]</scope>
    <source>
        <strain evidence="2">CGMCC 4.7275</strain>
    </source>
</reference>